<name>A0A6A6QXS5_9PEZI</name>
<sequence length="290" mass="31423">MARTKRVRSSSVSGPSHDEKKQKRSLEADEGTTFEDTTTSAKTLPFHEDLPTSTLAPTNSDMDHGQRAVSEETVPLKTNWWQEMPPNERGDEDKWDEGESISRDSGYDSNNDATSSSEPSFVPSKFAACDIIFVSISNVDNQANDGDDEAETETGTSTGLSQSVSSPPASPFDLSPKATSALHTSDHQPPSSAQVRRSVSAWLNQFSPPGTYHAAQTDDGLDDQTSSSASNNAGTNANFDSLSVSAQAHHAEGDVYAERSNMTMSDEEFFSEEEEAPANTVEAAMDYWYD</sequence>
<evidence type="ECO:0000313" key="2">
    <source>
        <dbReference type="EMBL" id="KAF2497255.1"/>
    </source>
</evidence>
<dbReference type="Proteomes" id="UP000799750">
    <property type="component" value="Unassembled WGS sequence"/>
</dbReference>
<accession>A0A6A6QXS5</accession>
<feature type="compositionally biased region" description="Polar residues" evidence="1">
    <location>
        <begin position="51"/>
        <end position="60"/>
    </location>
</feature>
<feature type="compositionally biased region" description="Basic and acidic residues" evidence="1">
    <location>
        <begin position="16"/>
        <end position="27"/>
    </location>
</feature>
<feature type="compositionally biased region" description="Low complexity" evidence="1">
    <location>
        <begin position="225"/>
        <end position="238"/>
    </location>
</feature>
<evidence type="ECO:0000313" key="3">
    <source>
        <dbReference type="Proteomes" id="UP000799750"/>
    </source>
</evidence>
<proteinExistence type="predicted"/>
<organism evidence="2 3">
    <name type="scientific">Lophium mytilinum</name>
    <dbReference type="NCBI Taxonomy" id="390894"/>
    <lineage>
        <taxon>Eukaryota</taxon>
        <taxon>Fungi</taxon>
        <taxon>Dikarya</taxon>
        <taxon>Ascomycota</taxon>
        <taxon>Pezizomycotina</taxon>
        <taxon>Dothideomycetes</taxon>
        <taxon>Pleosporomycetidae</taxon>
        <taxon>Mytilinidiales</taxon>
        <taxon>Mytilinidiaceae</taxon>
        <taxon>Lophium</taxon>
    </lineage>
</organism>
<evidence type="ECO:0000256" key="1">
    <source>
        <dbReference type="SAM" id="MobiDB-lite"/>
    </source>
</evidence>
<feature type="compositionally biased region" description="Polar residues" evidence="1">
    <location>
        <begin position="177"/>
        <end position="208"/>
    </location>
</feature>
<feature type="compositionally biased region" description="Polar residues" evidence="1">
    <location>
        <begin position="153"/>
        <end position="167"/>
    </location>
</feature>
<feature type="region of interest" description="Disordered" evidence="1">
    <location>
        <begin position="1"/>
        <end position="121"/>
    </location>
</feature>
<feature type="compositionally biased region" description="Basic and acidic residues" evidence="1">
    <location>
        <begin position="61"/>
        <end position="70"/>
    </location>
</feature>
<reference evidence="2" key="1">
    <citation type="journal article" date="2020" name="Stud. Mycol.">
        <title>101 Dothideomycetes genomes: a test case for predicting lifestyles and emergence of pathogens.</title>
        <authorList>
            <person name="Haridas S."/>
            <person name="Albert R."/>
            <person name="Binder M."/>
            <person name="Bloem J."/>
            <person name="Labutti K."/>
            <person name="Salamov A."/>
            <person name="Andreopoulos B."/>
            <person name="Baker S."/>
            <person name="Barry K."/>
            <person name="Bills G."/>
            <person name="Bluhm B."/>
            <person name="Cannon C."/>
            <person name="Castanera R."/>
            <person name="Culley D."/>
            <person name="Daum C."/>
            <person name="Ezra D."/>
            <person name="Gonzalez J."/>
            <person name="Henrissat B."/>
            <person name="Kuo A."/>
            <person name="Liang C."/>
            <person name="Lipzen A."/>
            <person name="Lutzoni F."/>
            <person name="Magnuson J."/>
            <person name="Mondo S."/>
            <person name="Nolan M."/>
            <person name="Ohm R."/>
            <person name="Pangilinan J."/>
            <person name="Park H.-J."/>
            <person name="Ramirez L."/>
            <person name="Alfaro M."/>
            <person name="Sun H."/>
            <person name="Tritt A."/>
            <person name="Yoshinaga Y."/>
            <person name="Zwiers L.-H."/>
            <person name="Turgeon B."/>
            <person name="Goodwin S."/>
            <person name="Spatafora J."/>
            <person name="Crous P."/>
            <person name="Grigoriev I."/>
        </authorList>
    </citation>
    <scope>NUCLEOTIDE SEQUENCE</scope>
    <source>
        <strain evidence="2">CBS 269.34</strain>
    </source>
</reference>
<feature type="compositionally biased region" description="Polar residues" evidence="1">
    <location>
        <begin position="107"/>
        <end position="119"/>
    </location>
</feature>
<keyword evidence="3" id="KW-1185">Reference proteome</keyword>
<feature type="region of interest" description="Disordered" evidence="1">
    <location>
        <begin position="140"/>
        <end position="238"/>
    </location>
</feature>
<dbReference type="AlphaFoldDB" id="A0A6A6QXS5"/>
<protein>
    <submittedName>
        <fullName evidence="2">Uncharacterized protein</fullName>
    </submittedName>
</protein>
<gene>
    <name evidence="2" type="ORF">BU16DRAFT_538352</name>
</gene>
<dbReference type="EMBL" id="MU004187">
    <property type="protein sequence ID" value="KAF2497255.1"/>
    <property type="molecule type" value="Genomic_DNA"/>
</dbReference>
<dbReference type="OrthoDB" id="10571719at2759"/>